<comment type="similarity">
    <text evidence="1">Belongs to the LDH2/MDH2 oxidoreductase family.</text>
</comment>
<keyword evidence="2" id="KW-0560">Oxidoreductase</keyword>
<protein>
    <recommendedName>
        <fullName evidence="5">Malate dehydrogenase</fullName>
    </recommendedName>
</protein>
<keyword evidence="4" id="KW-1185">Reference proteome</keyword>
<dbReference type="InterPro" id="IPR043143">
    <property type="entry name" value="Mal/L-sulf/L-lact_DH-like_NADP"/>
</dbReference>
<gene>
    <name evidence="3" type="ORF">KQX54_018809</name>
</gene>
<evidence type="ECO:0008006" key="5">
    <source>
        <dbReference type="Google" id="ProtNLM"/>
    </source>
</evidence>
<dbReference type="InterPro" id="IPR003767">
    <property type="entry name" value="Malate/L-lactate_DH-like"/>
</dbReference>
<proteinExistence type="inferred from homology"/>
<evidence type="ECO:0000256" key="2">
    <source>
        <dbReference type="ARBA" id="ARBA00023002"/>
    </source>
</evidence>
<dbReference type="PANTHER" id="PTHR11091:SF0">
    <property type="entry name" value="MALATE DEHYDROGENASE"/>
    <property type="match status" value="1"/>
</dbReference>
<dbReference type="InterPro" id="IPR043144">
    <property type="entry name" value="Mal/L-sulf/L-lact_DH-like_ah"/>
</dbReference>
<evidence type="ECO:0000256" key="1">
    <source>
        <dbReference type="ARBA" id="ARBA00006056"/>
    </source>
</evidence>
<reference evidence="3 4" key="1">
    <citation type="journal article" date="2021" name="J. Hered.">
        <title>A chromosome-level genome assembly of the parasitoid wasp, Cotesia glomerata (Hymenoptera: Braconidae).</title>
        <authorList>
            <person name="Pinto B.J."/>
            <person name="Weis J.J."/>
            <person name="Gamble T."/>
            <person name="Ode P.J."/>
            <person name="Paul R."/>
            <person name="Zaspel J.M."/>
        </authorList>
    </citation>
    <scope>NUCLEOTIDE SEQUENCE [LARGE SCALE GENOMIC DNA]</scope>
    <source>
        <strain evidence="3">CgM1</strain>
    </source>
</reference>
<comment type="caution">
    <text evidence="3">The sequence shown here is derived from an EMBL/GenBank/DDBJ whole genome shotgun (WGS) entry which is preliminary data.</text>
</comment>
<accession>A0AAV7IAU4</accession>
<evidence type="ECO:0000313" key="3">
    <source>
        <dbReference type="EMBL" id="KAH0547346.1"/>
    </source>
</evidence>
<dbReference type="Proteomes" id="UP000826195">
    <property type="component" value="Unassembled WGS sequence"/>
</dbReference>
<sequence length="398" mass="43294">MLARSISVKLNVNIKKNISKLSRMLCNWRTITTCSDSQVDDLVVPKQEVIRFITESMHKVGANREDAAVVAQHLMTADYRGHFSHGMNRLAMYISDIDNKLTNPIACPETVNDFQAIALVDGKNGLGQVVGKYSMELAIKKAEKYGIGLVSTRGSNHYGICGYYTLMAMEKNLIGFSATNTSPLMVPTRSTQAALGTNPLSIGMRAQNDEFVLDMATTAVALGKIEVAFNKEQDIPRGWALGSDGKITTNSGEALKNHKLMPLGGAEEHSGYKGYGLGVMVELLCGILSGSFYGPNIRYWTDANRTANLGHCFMAIDPKAFGSGAENRLSHLLSQLRALPVSSGEGVLVAGDLERKAMAKVDTCGGIEYHKNQIRICKELAGKLGVKAMELIKKKHYD</sequence>
<dbReference type="Pfam" id="PF02615">
    <property type="entry name" value="Ldh_2"/>
    <property type="match status" value="1"/>
</dbReference>
<dbReference type="PANTHER" id="PTHR11091">
    <property type="entry name" value="OXIDOREDUCTASE-RELATED"/>
    <property type="match status" value="1"/>
</dbReference>
<dbReference type="EMBL" id="JAHXZJ010002237">
    <property type="protein sequence ID" value="KAH0547346.1"/>
    <property type="molecule type" value="Genomic_DNA"/>
</dbReference>
<dbReference type="AlphaFoldDB" id="A0AAV7IAU4"/>
<dbReference type="Gene3D" id="1.10.1530.10">
    <property type="match status" value="1"/>
</dbReference>
<dbReference type="SUPFAM" id="SSF89733">
    <property type="entry name" value="L-sulfolactate dehydrogenase-like"/>
    <property type="match status" value="1"/>
</dbReference>
<organism evidence="3 4">
    <name type="scientific">Cotesia glomerata</name>
    <name type="common">Lepidopteran parasitic wasp</name>
    <name type="synonym">Apanteles glomeratus</name>
    <dbReference type="NCBI Taxonomy" id="32391"/>
    <lineage>
        <taxon>Eukaryota</taxon>
        <taxon>Metazoa</taxon>
        <taxon>Ecdysozoa</taxon>
        <taxon>Arthropoda</taxon>
        <taxon>Hexapoda</taxon>
        <taxon>Insecta</taxon>
        <taxon>Pterygota</taxon>
        <taxon>Neoptera</taxon>
        <taxon>Endopterygota</taxon>
        <taxon>Hymenoptera</taxon>
        <taxon>Apocrita</taxon>
        <taxon>Ichneumonoidea</taxon>
        <taxon>Braconidae</taxon>
        <taxon>Microgastrinae</taxon>
        <taxon>Cotesia</taxon>
    </lineage>
</organism>
<name>A0AAV7IAU4_COTGL</name>
<dbReference type="InterPro" id="IPR036111">
    <property type="entry name" value="Mal/L-sulfo/L-lacto_DH-like_sf"/>
</dbReference>
<dbReference type="GO" id="GO:0016491">
    <property type="term" value="F:oxidoreductase activity"/>
    <property type="evidence" value="ECO:0007669"/>
    <property type="project" value="UniProtKB-KW"/>
</dbReference>
<evidence type="ECO:0000313" key="4">
    <source>
        <dbReference type="Proteomes" id="UP000826195"/>
    </source>
</evidence>
<dbReference type="Gene3D" id="3.30.1370.60">
    <property type="entry name" value="Hypothetical oxidoreductase yiak, domain 2"/>
    <property type="match status" value="1"/>
</dbReference>